<evidence type="ECO:0000313" key="3">
    <source>
        <dbReference type="EMBL" id="CAG8628314.1"/>
    </source>
</evidence>
<dbReference type="EMBL" id="CAJVPP010003394">
    <property type="protein sequence ID" value="CAG8628314.1"/>
    <property type="molecule type" value="Genomic_DNA"/>
</dbReference>
<dbReference type="InterPro" id="IPR039960">
    <property type="entry name" value="MCP1"/>
</dbReference>
<dbReference type="InterPro" id="IPR012472">
    <property type="entry name" value="MCP1_TM"/>
</dbReference>
<dbReference type="Pfam" id="PF07950">
    <property type="entry name" value="MCP1_TM"/>
    <property type="match status" value="1"/>
</dbReference>
<dbReference type="AlphaFoldDB" id="A0A9N9GRG1"/>
<feature type="domain" description="Mitochondrial adapter protein MCP1 transmembrane" evidence="2">
    <location>
        <begin position="319"/>
        <end position="428"/>
    </location>
</feature>
<organism evidence="3 4">
    <name type="scientific">Funneliformis mosseae</name>
    <name type="common">Endomycorrhizal fungus</name>
    <name type="synonym">Glomus mosseae</name>
    <dbReference type="NCBI Taxonomy" id="27381"/>
    <lineage>
        <taxon>Eukaryota</taxon>
        <taxon>Fungi</taxon>
        <taxon>Fungi incertae sedis</taxon>
        <taxon>Mucoromycota</taxon>
        <taxon>Glomeromycotina</taxon>
        <taxon>Glomeromycetes</taxon>
        <taxon>Glomerales</taxon>
        <taxon>Glomeraceae</taxon>
        <taxon>Funneliformis</taxon>
    </lineage>
</organism>
<keyword evidence="1" id="KW-0812">Transmembrane</keyword>
<evidence type="ECO:0000313" key="4">
    <source>
        <dbReference type="Proteomes" id="UP000789375"/>
    </source>
</evidence>
<dbReference type="Proteomes" id="UP000789375">
    <property type="component" value="Unassembled WGS sequence"/>
</dbReference>
<comment type="caution">
    <text evidence="3">The sequence shown here is derived from an EMBL/GenBank/DDBJ whole genome shotgun (WGS) entry which is preliminary data.</text>
</comment>
<feature type="transmembrane region" description="Helical" evidence="1">
    <location>
        <begin position="359"/>
        <end position="381"/>
    </location>
</feature>
<keyword evidence="1" id="KW-0472">Membrane</keyword>
<accession>A0A9N9GRG1</accession>
<feature type="transmembrane region" description="Helical" evidence="1">
    <location>
        <begin position="305"/>
        <end position="327"/>
    </location>
</feature>
<gene>
    <name evidence="3" type="ORF">FMOSSE_LOCUS10350</name>
</gene>
<feature type="transmembrane region" description="Helical" evidence="1">
    <location>
        <begin position="410"/>
        <end position="430"/>
    </location>
</feature>
<feature type="transmembrane region" description="Helical" evidence="1">
    <location>
        <begin position="222"/>
        <end position="241"/>
    </location>
</feature>
<dbReference type="PANTHER" id="PTHR38409:SF1">
    <property type="entry name" value="MITOCHONDRIAL ADAPTER PROTEIN MCP1"/>
    <property type="match status" value="1"/>
</dbReference>
<protein>
    <submittedName>
        <fullName evidence="3">13335_t:CDS:1</fullName>
    </submittedName>
</protein>
<feature type="transmembrane region" description="Helical" evidence="1">
    <location>
        <begin position="170"/>
        <end position="190"/>
    </location>
</feature>
<name>A0A9N9GRG1_FUNMO</name>
<keyword evidence="1" id="KW-1133">Transmembrane helix</keyword>
<keyword evidence="4" id="KW-1185">Reference proteome</keyword>
<sequence length="456" mass="51700">MSETKKISEVIRKKPIDRGESSSIQELNQLNNLIYPDQLYNFQTLQNEIKRLKIQDLTIQIPLKKQELEQLTDDTKEKCIKVEKYLFEKLLKKHTKLLHSNNNPNFEKLAKLKEVLNEKFTPEELQIFLDKQVEIFNLEKHLESESTVGDGGGGDGLCESKARTITLPKVYRFLTIVQAGTAIAFSTFLVTHLSATTLATFGGIDLTNKTIILGRVYYQSKFLEPIVVFGALVGHVTAGIAKRSIKLYMKYKKRDDRKLTQDVHEKVEKIITDEKNEQGNVVRQKITTKTTTTISSSYLSRALSFLLPNHHVIGYILVPLVFGHTYINRILPRRHFDDSSLINATYVTLSLRKWPVTSYLSLTALIGLTAYHVTSGFPVAYKILRGSVSKKNGEKQFVLSDSAKKKLRNGIMITSIGLLTTGLLVIGGKFGKDPKIPLRTEYLKVYGQVLPQSWIR</sequence>
<dbReference type="PANTHER" id="PTHR38409">
    <property type="entry name" value="MDM10-COMPLEMENTING PROTEIN 1"/>
    <property type="match status" value="1"/>
</dbReference>
<reference evidence="3" key="1">
    <citation type="submission" date="2021-06" db="EMBL/GenBank/DDBJ databases">
        <authorList>
            <person name="Kallberg Y."/>
            <person name="Tangrot J."/>
            <person name="Rosling A."/>
        </authorList>
    </citation>
    <scope>NUCLEOTIDE SEQUENCE</scope>
    <source>
        <strain evidence="3">87-6 pot B 2015</strain>
    </source>
</reference>
<proteinExistence type="predicted"/>
<evidence type="ECO:0000256" key="1">
    <source>
        <dbReference type="SAM" id="Phobius"/>
    </source>
</evidence>
<dbReference type="GO" id="GO:0055088">
    <property type="term" value="P:lipid homeostasis"/>
    <property type="evidence" value="ECO:0007669"/>
    <property type="project" value="InterPro"/>
</dbReference>
<evidence type="ECO:0000259" key="2">
    <source>
        <dbReference type="Pfam" id="PF07950"/>
    </source>
</evidence>